<proteinExistence type="inferred from homology"/>
<organism evidence="4 5">
    <name type="scientific">Phyllosticta citrichinensis</name>
    <dbReference type="NCBI Taxonomy" id="1130410"/>
    <lineage>
        <taxon>Eukaryota</taxon>
        <taxon>Fungi</taxon>
        <taxon>Dikarya</taxon>
        <taxon>Ascomycota</taxon>
        <taxon>Pezizomycotina</taxon>
        <taxon>Dothideomycetes</taxon>
        <taxon>Dothideomycetes incertae sedis</taxon>
        <taxon>Botryosphaeriales</taxon>
        <taxon>Phyllostictaceae</taxon>
        <taxon>Phyllosticta</taxon>
    </lineage>
</organism>
<dbReference type="InterPro" id="IPR015424">
    <property type="entry name" value="PyrdxlP-dep_Trfase"/>
</dbReference>
<sequence>MAWFVVRAKTIFHRSFSQKPLRIVSASGTTLTLDDGRTIIDATGGPGVACIGHNVPEVAEAVTKQLKRIGYLFSGGGFCEDTTEELASHILEGRPGGLSKAIFLGSGSEATEAMLKLVTQFWAAKGEKRRVNFVARKQSYHGNTLGALCITGHEGRRDIYRHWMSENVSFVDACCSYRGKLDDESDEAYLTRLVDQIEAEFQLLCGMGRTGTLHAWQQEDIRGPDLQMIGKSLGGGFIPVSGVLVHQRIFEAIATPQGALAGGHTFQAHPTSCAAALAVQRIIKEQDLLSNVRKQGELLGRLLQEELGQHPLTGDIRGRGLLWAVEFMRDPATRTPFPMGDDFSHRVVDEAVENQGVLVLKNLGFPGTWKMDSVVVSPPFIITEEETRESVKRLRRAVDVVAKGYLDADGKLIHLN</sequence>
<evidence type="ECO:0000256" key="1">
    <source>
        <dbReference type="ARBA" id="ARBA00008954"/>
    </source>
</evidence>
<name>A0ABR1XG87_9PEZI</name>
<gene>
    <name evidence="4" type="ORF">IWX90DRAFT_468571</name>
</gene>
<comment type="similarity">
    <text evidence="1 3">Belongs to the class-III pyridoxal-phosphate-dependent aminotransferase family.</text>
</comment>
<dbReference type="InterPro" id="IPR015422">
    <property type="entry name" value="PyrdxlP-dep_Trfase_small"/>
</dbReference>
<keyword evidence="4" id="KW-0808">Transferase</keyword>
<dbReference type="GO" id="GO:0016740">
    <property type="term" value="F:transferase activity"/>
    <property type="evidence" value="ECO:0007669"/>
    <property type="project" value="UniProtKB-KW"/>
</dbReference>
<keyword evidence="2 3" id="KW-0663">Pyridoxal phosphate</keyword>
<dbReference type="InterPro" id="IPR005814">
    <property type="entry name" value="Aminotrans_3"/>
</dbReference>
<dbReference type="SUPFAM" id="SSF53383">
    <property type="entry name" value="PLP-dependent transferases"/>
    <property type="match status" value="1"/>
</dbReference>
<dbReference type="CDD" id="cd00610">
    <property type="entry name" value="OAT_like"/>
    <property type="match status" value="1"/>
</dbReference>
<keyword evidence="5" id="KW-1185">Reference proteome</keyword>
<evidence type="ECO:0000313" key="4">
    <source>
        <dbReference type="EMBL" id="KAK8153195.1"/>
    </source>
</evidence>
<dbReference type="Pfam" id="PF00202">
    <property type="entry name" value="Aminotran_3"/>
    <property type="match status" value="2"/>
</dbReference>
<accession>A0ABR1XG87</accession>
<dbReference type="Proteomes" id="UP001456524">
    <property type="component" value="Unassembled WGS sequence"/>
</dbReference>
<dbReference type="PANTHER" id="PTHR43094:SF1">
    <property type="entry name" value="AMINOTRANSFERASE CLASS-III"/>
    <property type="match status" value="1"/>
</dbReference>
<reference evidence="4 5" key="1">
    <citation type="journal article" date="2022" name="G3 (Bethesda)">
        <title>Enemy or ally: a genomic approach to elucidate the lifestyle of Phyllosticta citrichinaensis.</title>
        <authorList>
            <person name="Buijs V.A."/>
            <person name="Groenewald J.Z."/>
            <person name="Haridas S."/>
            <person name="LaButti K.M."/>
            <person name="Lipzen A."/>
            <person name="Martin F.M."/>
            <person name="Barry K."/>
            <person name="Grigoriev I.V."/>
            <person name="Crous P.W."/>
            <person name="Seidl M.F."/>
        </authorList>
    </citation>
    <scope>NUCLEOTIDE SEQUENCE [LARGE SCALE GENOMIC DNA]</scope>
    <source>
        <strain evidence="4 5">CBS 129764</strain>
    </source>
</reference>
<dbReference type="EMBL" id="JBBWUH010000013">
    <property type="protein sequence ID" value="KAK8153195.1"/>
    <property type="molecule type" value="Genomic_DNA"/>
</dbReference>
<dbReference type="PANTHER" id="PTHR43094">
    <property type="entry name" value="AMINOTRANSFERASE"/>
    <property type="match status" value="1"/>
</dbReference>
<evidence type="ECO:0000313" key="5">
    <source>
        <dbReference type="Proteomes" id="UP001456524"/>
    </source>
</evidence>
<protein>
    <submittedName>
        <fullName evidence="4">Pyridoxal phosphate-dependent transferase</fullName>
    </submittedName>
</protein>
<evidence type="ECO:0000256" key="3">
    <source>
        <dbReference type="RuleBase" id="RU003560"/>
    </source>
</evidence>
<comment type="caution">
    <text evidence="4">The sequence shown here is derived from an EMBL/GenBank/DDBJ whole genome shotgun (WGS) entry which is preliminary data.</text>
</comment>
<evidence type="ECO:0000256" key="2">
    <source>
        <dbReference type="ARBA" id="ARBA00022898"/>
    </source>
</evidence>
<dbReference type="Gene3D" id="3.90.1150.10">
    <property type="entry name" value="Aspartate Aminotransferase, domain 1"/>
    <property type="match status" value="2"/>
</dbReference>
<dbReference type="Gene3D" id="3.40.640.10">
    <property type="entry name" value="Type I PLP-dependent aspartate aminotransferase-like (Major domain)"/>
    <property type="match status" value="2"/>
</dbReference>
<dbReference type="InterPro" id="IPR015421">
    <property type="entry name" value="PyrdxlP-dep_Trfase_major"/>
</dbReference>